<dbReference type="Pfam" id="PF04548">
    <property type="entry name" value="AIG1"/>
    <property type="match status" value="2"/>
</dbReference>
<evidence type="ECO:0000256" key="1">
    <source>
        <dbReference type="ARBA" id="ARBA00008535"/>
    </source>
</evidence>
<feature type="domain" description="AIG1-type G" evidence="5">
    <location>
        <begin position="1"/>
        <end position="77"/>
    </location>
</feature>
<keyword evidence="3" id="KW-0342">GTP-binding</keyword>
<evidence type="ECO:0000256" key="4">
    <source>
        <dbReference type="SAM" id="Coils"/>
    </source>
</evidence>
<accession>S7MTC8</accession>
<feature type="coiled-coil region" evidence="4">
    <location>
        <begin position="51"/>
        <end position="78"/>
    </location>
</feature>
<dbReference type="InterPro" id="IPR006703">
    <property type="entry name" value="G_AIG1"/>
</dbReference>
<dbReference type="PANTHER" id="PTHR10903">
    <property type="entry name" value="GTPASE, IMAP FAMILY MEMBER-RELATED"/>
    <property type="match status" value="1"/>
</dbReference>
<dbReference type="EMBL" id="KE162306">
    <property type="protein sequence ID" value="EPQ07729.1"/>
    <property type="molecule type" value="Genomic_DNA"/>
</dbReference>
<evidence type="ECO:0000259" key="5">
    <source>
        <dbReference type="Pfam" id="PF04548"/>
    </source>
</evidence>
<organism evidence="6 7">
    <name type="scientific">Myotis brandtii</name>
    <name type="common">Brandt's bat</name>
    <dbReference type="NCBI Taxonomy" id="109478"/>
    <lineage>
        <taxon>Eukaryota</taxon>
        <taxon>Metazoa</taxon>
        <taxon>Chordata</taxon>
        <taxon>Craniata</taxon>
        <taxon>Vertebrata</taxon>
        <taxon>Euteleostomi</taxon>
        <taxon>Mammalia</taxon>
        <taxon>Eutheria</taxon>
        <taxon>Laurasiatheria</taxon>
        <taxon>Chiroptera</taxon>
        <taxon>Yangochiroptera</taxon>
        <taxon>Vespertilionidae</taxon>
        <taxon>Myotis</taxon>
    </lineage>
</organism>
<sequence>MRHVVVLFTHKEDLGDVSLDEYVAKTDNHSLQILVQECGKRYCCLNNQATGEEQREQLEKLMAVVENLERDNQGFGNQDPRDSQLRLVLVGLTLCSWWSLLGWYTKEEQKAMEKMLSIFGPKARSYMILLFTQKDVLDAMDDDYFHDYLKVAPEGIQDLMEQFKDCHCEFNNKVTEAEQEAQGTQLLDLVQTMVMQNKREFYSNKMHQRPEVEIQK</sequence>
<evidence type="ECO:0000313" key="6">
    <source>
        <dbReference type="EMBL" id="EPQ07729.1"/>
    </source>
</evidence>
<reference evidence="6 7" key="1">
    <citation type="journal article" date="2013" name="Nat. Commun.">
        <title>Genome analysis reveals insights into physiology and longevity of the Brandt's bat Myotis brandtii.</title>
        <authorList>
            <person name="Seim I."/>
            <person name="Fang X."/>
            <person name="Xiong Z."/>
            <person name="Lobanov A.V."/>
            <person name="Huang Z."/>
            <person name="Ma S."/>
            <person name="Feng Y."/>
            <person name="Turanov A.A."/>
            <person name="Zhu Y."/>
            <person name="Lenz T.L."/>
            <person name="Gerashchenko M.V."/>
            <person name="Fan D."/>
            <person name="Hee Yim S."/>
            <person name="Yao X."/>
            <person name="Jordan D."/>
            <person name="Xiong Y."/>
            <person name="Ma Y."/>
            <person name="Lyapunov A.N."/>
            <person name="Chen G."/>
            <person name="Kulakova O.I."/>
            <person name="Sun Y."/>
            <person name="Lee S.G."/>
            <person name="Bronson R.T."/>
            <person name="Moskalev A.A."/>
            <person name="Sunyaev S.R."/>
            <person name="Zhang G."/>
            <person name="Krogh A."/>
            <person name="Wang J."/>
            <person name="Gladyshev V.N."/>
        </authorList>
    </citation>
    <scope>NUCLEOTIDE SEQUENCE [LARGE SCALE GENOMIC DNA]</scope>
</reference>
<evidence type="ECO:0000256" key="3">
    <source>
        <dbReference type="ARBA" id="ARBA00023134"/>
    </source>
</evidence>
<gene>
    <name evidence="6" type="ORF">D623_10003740</name>
</gene>
<name>S7MTC8_MYOBR</name>
<dbReference type="GO" id="GO:0005829">
    <property type="term" value="C:cytosol"/>
    <property type="evidence" value="ECO:0007669"/>
    <property type="project" value="TreeGrafter"/>
</dbReference>
<keyword evidence="7" id="KW-1185">Reference proteome</keyword>
<keyword evidence="4" id="KW-0175">Coiled coil</keyword>
<dbReference type="AlphaFoldDB" id="S7MTC8"/>
<feature type="domain" description="AIG1-type G" evidence="5">
    <location>
        <begin position="102"/>
        <end position="211"/>
    </location>
</feature>
<comment type="similarity">
    <text evidence="1">Belongs to the TRAFAC class TrmE-Era-EngA-EngB-Septin-like GTPase superfamily. AIG1/Toc34/Toc159-like paraseptin GTPase family. IAN subfamily.</text>
</comment>
<dbReference type="Gene3D" id="3.40.50.300">
    <property type="entry name" value="P-loop containing nucleotide triphosphate hydrolases"/>
    <property type="match status" value="2"/>
</dbReference>
<evidence type="ECO:0000313" key="7">
    <source>
        <dbReference type="Proteomes" id="UP000052978"/>
    </source>
</evidence>
<dbReference type="PANTHER" id="PTHR10903:SF182">
    <property type="entry name" value="GTPASE IMAP FAMILY MEMBER 4"/>
    <property type="match status" value="1"/>
</dbReference>
<dbReference type="Proteomes" id="UP000052978">
    <property type="component" value="Unassembled WGS sequence"/>
</dbReference>
<proteinExistence type="inferred from homology"/>
<evidence type="ECO:0000256" key="2">
    <source>
        <dbReference type="ARBA" id="ARBA00022741"/>
    </source>
</evidence>
<keyword evidence="2" id="KW-0547">Nucleotide-binding</keyword>
<dbReference type="GO" id="GO:0005525">
    <property type="term" value="F:GTP binding"/>
    <property type="evidence" value="ECO:0007669"/>
    <property type="project" value="UniProtKB-KW"/>
</dbReference>
<dbReference type="InterPro" id="IPR027417">
    <property type="entry name" value="P-loop_NTPase"/>
</dbReference>
<protein>
    <submittedName>
        <fullName evidence="6">GTPase IMAP family member 4</fullName>
    </submittedName>
</protein>
<dbReference type="InterPro" id="IPR045058">
    <property type="entry name" value="GIMA/IAN/Toc"/>
</dbReference>